<evidence type="ECO:0000256" key="2">
    <source>
        <dbReference type="SAM" id="MobiDB-lite"/>
    </source>
</evidence>
<proteinExistence type="predicted"/>
<organism evidence="4 5">
    <name type="scientific">Capsaspora owczarzaki (strain ATCC 30864)</name>
    <dbReference type="NCBI Taxonomy" id="595528"/>
    <lineage>
        <taxon>Eukaryota</taxon>
        <taxon>Filasterea</taxon>
        <taxon>Capsaspora</taxon>
    </lineage>
</organism>
<dbReference type="EMBL" id="KE346363">
    <property type="protein sequence ID" value="KJE92485.1"/>
    <property type="molecule type" value="Genomic_DNA"/>
</dbReference>
<feature type="region of interest" description="Disordered" evidence="2">
    <location>
        <begin position="62"/>
        <end position="102"/>
    </location>
</feature>
<dbReference type="InterPro" id="IPR025715">
    <property type="entry name" value="FoP_C"/>
</dbReference>
<keyword evidence="5" id="KW-1185">Reference proteome</keyword>
<gene>
    <name evidence="4" type="ORF">CAOG_003444</name>
</gene>
<feature type="compositionally biased region" description="Polar residues" evidence="2">
    <location>
        <begin position="246"/>
        <end position="257"/>
    </location>
</feature>
<feature type="region of interest" description="Disordered" evidence="2">
    <location>
        <begin position="137"/>
        <end position="257"/>
    </location>
</feature>
<dbReference type="EMBL" id="KE346363">
    <property type="protein sequence ID" value="KJE92486.1"/>
    <property type="molecule type" value="Genomic_DNA"/>
</dbReference>
<accession>A0A0D2UBT0</accession>
<evidence type="ECO:0000313" key="4">
    <source>
        <dbReference type="EMBL" id="KJE92486.1"/>
    </source>
</evidence>
<protein>
    <recommendedName>
        <fullName evidence="3">Chromatin target of PRMT1 protein C-terminal domain-containing protein</fullName>
    </recommendedName>
</protein>
<feature type="compositionally biased region" description="Basic residues" evidence="2">
    <location>
        <begin position="151"/>
        <end position="161"/>
    </location>
</feature>
<reference evidence="4" key="1">
    <citation type="submission" date="2011-02" db="EMBL/GenBank/DDBJ databases">
        <title>The Genome Sequence of Capsaspora owczarzaki ATCC 30864.</title>
        <authorList>
            <consortium name="The Broad Institute Genome Sequencing Platform"/>
            <person name="Russ C."/>
            <person name="Cuomo C."/>
            <person name="Burger G."/>
            <person name="Gray M.W."/>
            <person name="Holland P.W.H."/>
            <person name="King N."/>
            <person name="Lang F.B.F."/>
            <person name="Roger A.J."/>
            <person name="Ruiz-Trillo I."/>
            <person name="Young S.K."/>
            <person name="Zeng Q."/>
            <person name="Gargeya S."/>
            <person name="Alvarado L."/>
            <person name="Berlin A."/>
            <person name="Chapman S.B."/>
            <person name="Chen Z."/>
            <person name="Freedman E."/>
            <person name="Gellesch M."/>
            <person name="Goldberg J."/>
            <person name="Griggs A."/>
            <person name="Gujja S."/>
            <person name="Heilman E."/>
            <person name="Heiman D."/>
            <person name="Howarth C."/>
            <person name="Mehta T."/>
            <person name="Neiman D."/>
            <person name="Pearson M."/>
            <person name="Roberts A."/>
            <person name="Saif S."/>
            <person name="Shea T."/>
            <person name="Shenoy N."/>
            <person name="Sisk P."/>
            <person name="Stolte C."/>
            <person name="Sykes S."/>
            <person name="White J."/>
            <person name="Yandava C."/>
            <person name="Haas B."/>
            <person name="Nusbaum C."/>
            <person name="Birren B."/>
        </authorList>
    </citation>
    <scope>NUCLEOTIDE SEQUENCE</scope>
    <source>
        <strain evidence="4">ATCC 30864</strain>
    </source>
</reference>
<dbReference type="AlphaFoldDB" id="A0A0D2UBT0"/>
<feature type="compositionally biased region" description="Polar residues" evidence="2">
    <location>
        <begin position="84"/>
        <end position="99"/>
    </location>
</feature>
<dbReference type="Proteomes" id="UP000008743">
    <property type="component" value="Unassembled WGS sequence"/>
</dbReference>
<evidence type="ECO:0000259" key="3">
    <source>
        <dbReference type="SMART" id="SM01218"/>
    </source>
</evidence>
<evidence type="ECO:0000256" key="1">
    <source>
        <dbReference type="ARBA" id="ARBA00022884"/>
    </source>
</evidence>
<dbReference type="SMART" id="SM01218">
    <property type="entry name" value="FoP_duplication"/>
    <property type="match status" value="1"/>
</dbReference>
<dbReference type="OrthoDB" id="5599506at2759"/>
<feature type="compositionally biased region" description="Polar residues" evidence="2">
    <location>
        <begin position="198"/>
        <end position="211"/>
    </location>
</feature>
<dbReference type="InParanoid" id="A0A0D2UBT0"/>
<feature type="compositionally biased region" description="Low complexity" evidence="2">
    <location>
        <begin position="62"/>
        <end position="83"/>
    </location>
</feature>
<dbReference type="Pfam" id="PF13865">
    <property type="entry name" value="FoP_duplication"/>
    <property type="match status" value="1"/>
</dbReference>
<feature type="compositionally biased region" description="Gly residues" evidence="2">
    <location>
        <begin position="215"/>
        <end position="234"/>
    </location>
</feature>
<dbReference type="GO" id="GO:0003723">
    <property type="term" value="F:RNA binding"/>
    <property type="evidence" value="ECO:0007669"/>
    <property type="project" value="UniProtKB-KW"/>
</dbReference>
<feature type="compositionally biased region" description="Low complexity" evidence="2">
    <location>
        <begin position="235"/>
        <end position="244"/>
    </location>
</feature>
<feature type="domain" description="Chromatin target of PRMT1 protein C-terminal" evidence="3">
    <location>
        <begin position="189"/>
        <end position="280"/>
    </location>
</feature>
<keyword evidence="1" id="KW-0694">RNA-binding</keyword>
<sequence length="284" mass="30493">MSNRGNRNNSNNRNARQLPTAASLPTGFMPFGATGFGQPVGNFGQPGGFGGFILANLPQSLPAQPKQQKQQQPAQRNNRNSNNSVQRQITQGRQRNARANQLDARRQAMDLSDAQPAFAQFPGMQQPVIIMAPGFGQVPQQQQQQQQQQQNRRRSGTTRRLAKTDQSVAMAVDSQSSNRRARRGRSNTGNSNTGSTTKTVAMNTGARQPNANGRAGRGTRGGRGARGGRGGRGGRSSSSSAAASEPMTSDSLDTQLTSYMMRDPSTAASMLDSQLDDYLALRSN</sequence>
<name>A0A0D2UBT0_CAPO3</name>
<feature type="compositionally biased region" description="Low complexity" evidence="2">
    <location>
        <begin position="140"/>
        <end position="150"/>
    </location>
</feature>
<feature type="compositionally biased region" description="Low complexity" evidence="2">
    <location>
        <begin position="186"/>
        <end position="197"/>
    </location>
</feature>
<reference evidence="5" key="2">
    <citation type="submission" date="2011-02" db="EMBL/GenBank/DDBJ databases">
        <title>The Genome Sequence of Capsaspora owczarzaki ATCC 30864.</title>
        <authorList>
            <person name="Russ C."/>
            <person name="Cuomo C."/>
            <person name="Burger G."/>
            <person name="Gray M.W."/>
            <person name="Holland P.W.H."/>
            <person name="King N."/>
            <person name="Lang F.B.F."/>
            <person name="Roger A.J."/>
            <person name="Ruiz-Trillo I."/>
            <person name="Young S.K."/>
            <person name="Zeng Q."/>
            <person name="Gargeya S."/>
            <person name="Alvarado L."/>
            <person name="Berlin A."/>
            <person name="Chapman S.B."/>
            <person name="Chen Z."/>
            <person name="Freedman E."/>
            <person name="Gellesch M."/>
            <person name="Goldberg J."/>
            <person name="Griggs A."/>
            <person name="Gujja S."/>
            <person name="Heilman E."/>
            <person name="Heiman D."/>
            <person name="Howarth C."/>
            <person name="Mehta T."/>
            <person name="Neiman D."/>
            <person name="Pearson M."/>
            <person name="Roberts A."/>
            <person name="Saif S."/>
            <person name="Shea T."/>
            <person name="Shenoy N."/>
            <person name="Sisk P."/>
            <person name="Stolte C."/>
            <person name="Sykes S."/>
            <person name="White J."/>
            <person name="Yandava C."/>
            <person name="Haas B."/>
            <person name="Nusbaum C."/>
            <person name="Birren B."/>
        </authorList>
    </citation>
    <scope>NUCLEOTIDE SEQUENCE</scope>
    <source>
        <strain evidence="5">ATCC 30864</strain>
    </source>
</reference>
<evidence type="ECO:0000313" key="5">
    <source>
        <dbReference type="Proteomes" id="UP000008743"/>
    </source>
</evidence>